<dbReference type="OrthoDB" id="9783240at2"/>
<dbReference type="EMBL" id="MOEN01000002">
    <property type="protein sequence ID" value="OMH41214.1"/>
    <property type="molecule type" value="Genomic_DNA"/>
</dbReference>
<comment type="caution">
    <text evidence="4">The sequence shown here is derived from an EMBL/GenBank/DDBJ whole genome shotgun (WGS) entry which is preliminary data.</text>
</comment>
<dbReference type="InterPro" id="IPR051010">
    <property type="entry name" value="BCAA_transport"/>
</dbReference>
<proteinExistence type="inferred from homology"/>
<reference evidence="4 5" key="1">
    <citation type="submission" date="2016-10" db="EMBL/GenBank/DDBJ databases">
        <title>Genome sequence of a sulfur-reducing bacterium Desulfurobacterium indicum K6013.</title>
        <authorList>
            <person name="Cao J."/>
            <person name="Shao Z."/>
            <person name="Alain K."/>
            <person name="Jebbar M."/>
        </authorList>
    </citation>
    <scope>NUCLEOTIDE SEQUENCE [LARGE SCALE GENOMIC DNA]</scope>
    <source>
        <strain evidence="4 5">K6013</strain>
    </source>
</reference>
<sequence>MKKGDFKKLLSVVFLLVLAVVSFSCFSKSENKEEKTTTETTTSAVEQGQKAESSGKDVIVIGYTSSQTGKFATESREQSNGLKLWVKDVNANGGIYVKDLGKKLKVVLKSYDDESSKDRVQQLYTRLINEDQADFLISPYSSGLTASAAVVTEQYGKILIATGAASDKIFSKGYEYVYQIYTPASRYLTDAVDILKQKDPEVKKIAIVYENSNFAKSVATAAKKYAEENGFKVVLFESYEPGTTDFTSMINKIKASGAKAVIGGGHFTDGETLAKQINDAKLKIDLLSILVAPALPEFSEIGKAALYVTGPSQWESKVKFSKETTPSGYEFFGISAAQFVKEYKNAYGNVPGYHAAGGYTAGLVLERAIEDAGTLNSNKVKAALDNMDIYTLFGHIKFDTGEYHGRQIGHTMVIIQWLNKNGKLSKEIVYPEKAATAKIVIPYCSKF</sequence>
<dbReference type="CDD" id="cd06338">
    <property type="entry name" value="PBP1_ABC_ligand_binding-like"/>
    <property type="match status" value="1"/>
</dbReference>
<dbReference type="InterPro" id="IPR028082">
    <property type="entry name" value="Peripla_BP_I"/>
</dbReference>
<evidence type="ECO:0000256" key="1">
    <source>
        <dbReference type="ARBA" id="ARBA00010062"/>
    </source>
</evidence>
<dbReference type="AlphaFoldDB" id="A0A1R1MNF2"/>
<evidence type="ECO:0000313" key="4">
    <source>
        <dbReference type="EMBL" id="OMH41214.1"/>
    </source>
</evidence>
<keyword evidence="5" id="KW-1185">Reference proteome</keyword>
<dbReference type="RefSeq" id="WP_076712186.1">
    <property type="nucleotide sequence ID" value="NZ_MOEN01000002.1"/>
</dbReference>
<organism evidence="4 5">
    <name type="scientific">Desulfurobacterium indicum</name>
    <dbReference type="NCBI Taxonomy" id="1914305"/>
    <lineage>
        <taxon>Bacteria</taxon>
        <taxon>Pseudomonadati</taxon>
        <taxon>Aquificota</taxon>
        <taxon>Aquificia</taxon>
        <taxon>Desulfurobacteriales</taxon>
        <taxon>Desulfurobacteriaceae</taxon>
        <taxon>Desulfurobacterium</taxon>
    </lineage>
</organism>
<dbReference type="SUPFAM" id="SSF53822">
    <property type="entry name" value="Periplasmic binding protein-like I"/>
    <property type="match status" value="1"/>
</dbReference>
<accession>A0A1R1MNF2</accession>
<evidence type="ECO:0000259" key="3">
    <source>
        <dbReference type="Pfam" id="PF13458"/>
    </source>
</evidence>
<protein>
    <recommendedName>
        <fullName evidence="3">Leucine-binding protein domain-containing protein</fullName>
    </recommendedName>
</protein>
<gene>
    <name evidence="4" type="ORF">BLW93_00665</name>
</gene>
<dbReference type="PANTHER" id="PTHR30483:SF37">
    <property type="entry name" value="ABC TRANSPORTER SUBSTRATE-BINDING PROTEIN"/>
    <property type="match status" value="1"/>
</dbReference>
<dbReference type="Proteomes" id="UP000187408">
    <property type="component" value="Unassembled WGS sequence"/>
</dbReference>
<feature type="domain" description="Leucine-binding protein" evidence="3">
    <location>
        <begin position="59"/>
        <end position="418"/>
    </location>
</feature>
<name>A0A1R1MNF2_9BACT</name>
<evidence type="ECO:0000313" key="5">
    <source>
        <dbReference type="Proteomes" id="UP000187408"/>
    </source>
</evidence>
<dbReference type="STRING" id="1914305.BLW93_00665"/>
<dbReference type="PANTHER" id="PTHR30483">
    <property type="entry name" value="LEUCINE-SPECIFIC-BINDING PROTEIN"/>
    <property type="match status" value="1"/>
</dbReference>
<comment type="similarity">
    <text evidence="1">Belongs to the leucine-binding protein family.</text>
</comment>
<dbReference type="Gene3D" id="3.40.50.2300">
    <property type="match status" value="2"/>
</dbReference>
<dbReference type="InterPro" id="IPR028081">
    <property type="entry name" value="Leu-bd"/>
</dbReference>
<keyword evidence="2" id="KW-0732">Signal</keyword>
<dbReference type="Pfam" id="PF13458">
    <property type="entry name" value="Peripla_BP_6"/>
    <property type="match status" value="1"/>
</dbReference>
<dbReference type="PROSITE" id="PS51257">
    <property type="entry name" value="PROKAR_LIPOPROTEIN"/>
    <property type="match status" value="1"/>
</dbReference>
<evidence type="ECO:0000256" key="2">
    <source>
        <dbReference type="ARBA" id="ARBA00022729"/>
    </source>
</evidence>